<dbReference type="Proteomes" id="UP000234433">
    <property type="component" value="Unassembled WGS sequence"/>
</dbReference>
<dbReference type="PANTHER" id="PTHR43377:SF1">
    <property type="entry name" value="BILIVERDIN REDUCTASE A"/>
    <property type="match status" value="1"/>
</dbReference>
<dbReference type="SUPFAM" id="SSF55347">
    <property type="entry name" value="Glyceraldehyde-3-phosphate dehydrogenase-like, C-terminal domain"/>
    <property type="match status" value="1"/>
</dbReference>
<dbReference type="Gene3D" id="3.30.360.10">
    <property type="entry name" value="Dihydrodipicolinate Reductase, domain 2"/>
    <property type="match status" value="1"/>
</dbReference>
<accession>A0A2H1K4G6</accession>
<dbReference type="AlphaFoldDB" id="A0A2H1K4G6"/>
<dbReference type="InterPro" id="IPR000683">
    <property type="entry name" value="Gfo/Idh/MocA-like_OxRdtase_N"/>
</dbReference>
<dbReference type="EMBL" id="FXZD01000006">
    <property type="protein sequence ID" value="SMX94539.1"/>
    <property type="molecule type" value="Genomic_DNA"/>
</dbReference>
<organism evidence="4 5">
    <name type="scientific">Brevibacterium antiquum CNRZ 918</name>
    <dbReference type="NCBI Taxonomy" id="1255637"/>
    <lineage>
        <taxon>Bacteria</taxon>
        <taxon>Bacillati</taxon>
        <taxon>Actinomycetota</taxon>
        <taxon>Actinomycetes</taxon>
        <taxon>Micrococcales</taxon>
        <taxon>Brevibacteriaceae</taxon>
        <taxon>Brevibacterium</taxon>
    </lineage>
</organism>
<evidence type="ECO:0000259" key="2">
    <source>
        <dbReference type="Pfam" id="PF01408"/>
    </source>
</evidence>
<keyword evidence="1" id="KW-0520">NAD</keyword>
<dbReference type="OrthoDB" id="256869at2"/>
<dbReference type="Gene3D" id="3.40.50.720">
    <property type="entry name" value="NAD(P)-binding Rossmann-like Domain"/>
    <property type="match status" value="1"/>
</dbReference>
<dbReference type="Pfam" id="PF01408">
    <property type="entry name" value="GFO_IDH_MocA"/>
    <property type="match status" value="1"/>
</dbReference>
<evidence type="ECO:0000313" key="4">
    <source>
        <dbReference type="EMBL" id="SMX94539.1"/>
    </source>
</evidence>
<evidence type="ECO:0000259" key="3">
    <source>
        <dbReference type="Pfam" id="PF22725"/>
    </source>
</evidence>
<reference evidence="4 5" key="1">
    <citation type="submission" date="2017-03" db="EMBL/GenBank/DDBJ databases">
        <authorList>
            <person name="Afonso C.L."/>
            <person name="Miller P.J."/>
            <person name="Scott M.A."/>
            <person name="Spackman E."/>
            <person name="Goraichik I."/>
            <person name="Dimitrov K.M."/>
            <person name="Suarez D.L."/>
            <person name="Swayne D.E."/>
        </authorList>
    </citation>
    <scope>NUCLEOTIDE SEQUENCE [LARGE SCALE GENOMIC DNA]</scope>
    <source>
        <strain evidence="4 5">CNRZ 918</strain>
    </source>
</reference>
<evidence type="ECO:0000256" key="1">
    <source>
        <dbReference type="ARBA" id="ARBA00023027"/>
    </source>
</evidence>
<dbReference type="Pfam" id="PF22725">
    <property type="entry name" value="GFO_IDH_MocA_C3"/>
    <property type="match status" value="1"/>
</dbReference>
<dbReference type="GO" id="GO:0000166">
    <property type="term" value="F:nucleotide binding"/>
    <property type="evidence" value="ECO:0007669"/>
    <property type="project" value="InterPro"/>
</dbReference>
<gene>
    <name evidence="4" type="ORF">BANT918_02140</name>
</gene>
<dbReference type="InterPro" id="IPR036291">
    <property type="entry name" value="NAD(P)-bd_dom_sf"/>
</dbReference>
<feature type="domain" description="Gfo/Idh/MocA-like oxidoreductase N-terminal" evidence="2">
    <location>
        <begin position="6"/>
        <end position="120"/>
    </location>
</feature>
<dbReference type="RefSeq" id="WP_101620213.1">
    <property type="nucleotide sequence ID" value="NZ_FXZD01000006.1"/>
</dbReference>
<name>A0A2H1K4G6_9MICO</name>
<feature type="domain" description="GFO/IDH/MocA-like oxidoreductase" evidence="3">
    <location>
        <begin position="128"/>
        <end position="238"/>
    </location>
</feature>
<proteinExistence type="predicted"/>
<sequence length="330" mass="36007">MTRELRAGLIGMGAMGRNHARVLSLLSDVEFVGVVDPLLPVEAGPAGIPLYRTVDELLAEEEIDMCVVAVPTKFHVEVALELASKDISTLIEKPLAGSIDDAERIVDIFAARDVFAGVGHIERFNPSVRELRKRLDGRALGEVIHISTTRVGPFPARIADVGVIFDLASHDIDLVQWITGSTYRELYAQTAYRSGRTHEDLVSITGVLADGTVIDHRIDWLSPFKQRQTVVTGEGGAFVADTLTADLTHYRNGDFDGGWDDLNQFRGVAQGDVTRYAINKKEPLLAELEAFRDATLGLSNNLATVLEGLEVVKVADEVSRTAKANQPTHN</sequence>
<dbReference type="InterPro" id="IPR051450">
    <property type="entry name" value="Gfo/Idh/MocA_Oxidoreductases"/>
</dbReference>
<protein>
    <submittedName>
        <fullName evidence="4">Predicted dehydrogenase</fullName>
    </submittedName>
</protein>
<dbReference type="PANTHER" id="PTHR43377">
    <property type="entry name" value="BILIVERDIN REDUCTASE A"/>
    <property type="match status" value="1"/>
</dbReference>
<evidence type="ECO:0000313" key="5">
    <source>
        <dbReference type="Proteomes" id="UP000234433"/>
    </source>
</evidence>
<dbReference type="InterPro" id="IPR055170">
    <property type="entry name" value="GFO_IDH_MocA-like_dom"/>
</dbReference>
<dbReference type="SUPFAM" id="SSF51735">
    <property type="entry name" value="NAD(P)-binding Rossmann-fold domains"/>
    <property type="match status" value="1"/>
</dbReference>